<protein>
    <recommendedName>
        <fullName evidence="1">AsmA domain-containing protein</fullName>
    </recommendedName>
</protein>
<keyword evidence="3" id="KW-1185">Reference proteome</keyword>
<proteinExistence type="predicted"/>
<dbReference type="Proteomes" id="UP001163336">
    <property type="component" value="Chromosome"/>
</dbReference>
<dbReference type="InterPro" id="IPR052894">
    <property type="entry name" value="AsmA-related"/>
</dbReference>
<organism evidence="2 3">
    <name type="scientific">Massilia varians</name>
    <dbReference type="NCBI Taxonomy" id="457921"/>
    <lineage>
        <taxon>Bacteria</taxon>
        <taxon>Pseudomonadati</taxon>
        <taxon>Pseudomonadota</taxon>
        <taxon>Betaproteobacteria</taxon>
        <taxon>Burkholderiales</taxon>
        <taxon>Oxalobacteraceae</taxon>
        <taxon>Telluria group</taxon>
        <taxon>Massilia</taxon>
    </lineage>
</organism>
<dbReference type="EMBL" id="AP026966">
    <property type="protein sequence ID" value="BDT58415.1"/>
    <property type="molecule type" value="Genomic_DNA"/>
</dbReference>
<feature type="domain" description="AsmA" evidence="1">
    <location>
        <begin position="2"/>
        <end position="328"/>
    </location>
</feature>
<dbReference type="RefSeq" id="WP_307730413.1">
    <property type="nucleotide sequence ID" value="NZ_AP026966.1"/>
</dbReference>
<dbReference type="InterPro" id="IPR007844">
    <property type="entry name" value="AsmA"/>
</dbReference>
<evidence type="ECO:0000313" key="3">
    <source>
        <dbReference type="Proteomes" id="UP001163336"/>
    </source>
</evidence>
<dbReference type="PANTHER" id="PTHR30441">
    <property type="entry name" value="DUF748 DOMAIN-CONTAINING PROTEIN"/>
    <property type="match status" value="1"/>
</dbReference>
<gene>
    <name evidence="2" type="ORF">MasN3_19090</name>
</gene>
<evidence type="ECO:0000259" key="1">
    <source>
        <dbReference type="Pfam" id="PF05170"/>
    </source>
</evidence>
<dbReference type="Pfam" id="PF05170">
    <property type="entry name" value="AsmA"/>
    <property type="match status" value="1"/>
</dbReference>
<dbReference type="PANTHER" id="PTHR30441:SF9">
    <property type="entry name" value="ASMA FAMILY PROTEIN YHJG"/>
    <property type="match status" value="1"/>
</dbReference>
<name>A0ABM8C5E3_9BURK</name>
<accession>A0ABM8C5E3</accession>
<evidence type="ECO:0000313" key="2">
    <source>
        <dbReference type="EMBL" id="BDT58415.1"/>
    </source>
</evidence>
<sequence length="446" mass="47746">MRSGKTRIALEGTVTRPAKLAAIDLKLELAGPSMDQLYHFTGVVLPTTGPFSTSGRLTGTLGEEREGKRTARWVYEDFEGKVGDSDIGGRLEYATGGARPKLSGNVRSRQLVFADLAPLIGADSNAAKKERNADAVQPGGKVLPVEEFKTERWNKLDADVRFAADRIVRDTAFPISKLSTHLKMDNAVLDLEPLEFAMAGGTVRSNIRLDGRGRQGPKAIKAQAKVTARKIEIKKLFPKIEQLQASVGSISGDASLTAQGNSVSSLLAGSNGELKTLISQGQVSKMMLEMMGLNVANIVITKLFGDKQVQLNCMATDFGVTNGLARTRYFVVDTKEALINIEGSINLANEQLDLRIDPKTKGLRLISLRSPFYVRGPFSQPDVSVDKGVLAMKAGSAIALAAIAAPAAALLPLINTGPGEDSDCARLLSDAREKPKAPPPGKTQLR</sequence>
<reference evidence="2" key="1">
    <citation type="submission" date="2022-11" db="EMBL/GenBank/DDBJ databases">
        <title>Isolation and characterization of PLA-degrading bacterium Massilia sp. from Antarctic soil.</title>
        <authorList>
            <person name="Sato K."/>
            <person name="Gomez-Fuentes C."/>
            <person name="Ahmad S.A."/>
            <person name="Zulkharnain A."/>
        </authorList>
    </citation>
    <scope>NUCLEOTIDE SEQUENCE</scope>
    <source>
        <strain evidence="2">N-3</strain>
    </source>
</reference>